<dbReference type="PROSITE" id="PS00028">
    <property type="entry name" value="ZINC_FINGER_C2H2_1"/>
    <property type="match status" value="1"/>
</dbReference>
<dbReference type="PANTHER" id="PTHR47203">
    <property type="match status" value="1"/>
</dbReference>
<dbReference type="SUPFAM" id="SSF57667">
    <property type="entry name" value="beta-beta-alpha zinc fingers"/>
    <property type="match status" value="1"/>
</dbReference>
<dbReference type="Proteomes" id="UP001652660">
    <property type="component" value="Chromosome 4e"/>
</dbReference>
<dbReference type="InterPro" id="IPR003265">
    <property type="entry name" value="HhH-GPD_domain"/>
</dbReference>
<evidence type="ECO:0000313" key="5">
    <source>
        <dbReference type="RefSeq" id="XP_027126742.1"/>
    </source>
</evidence>
<dbReference type="AlphaFoldDB" id="A0A6P6XL30"/>
<evidence type="ECO:0000256" key="2">
    <source>
        <dbReference type="SAM" id="MobiDB-lite"/>
    </source>
</evidence>
<dbReference type="Gene3D" id="3.30.160.60">
    <property type="entry name" value="Classic Zinc Finger"/>
    <property type="match status" value="1"/>
</dbReference>
<dbReference type="GO" id="GO:0003824">
    <property type="term" value="F:catalytic activity"/>
    <property type="evidence" value="ECO:0007669"/>
    <property type="project" value="InterPro"/>
</dbReference>
<evidence type="ECO:0000256" key="1">
    <source>
        <dbReference type="PROSITE-ProRule" id="PRU00042"/>
    </source>
</evidence>
<dbReference type="GeneID" id="113742918"/>
<evidence type="ECO:0000313" key="4">
    <source>
        <dbReference type="Proteomes" id="UP001652660"/>
    </source>
</evidence>
<feature type="domain" description="C2H2-type" evidence="3">
    <location>
        <begin position="344"/>
        <end position="371"/>
    </location>
</feature>
<dbReference type="InterPro" id="IPR036236">
    <property type="entry name" value="Znf_C2H2_sf"/>
</dbReference>
<dbReference type="GO" id="GO:0006284">
    <property type="term" value="P:base-excision repair"/>
    <property type="evidence" value="ECO:0007669"/>
    <property type="project" value="InterPro"/>
</dbReference>
<dbReference type="Gene3D" id="1.10.340.30">
    <property type="entry name" value="Hypothetical protein, domain 2"/>
    <property type="match status" value="1"/>
</dbReference>
<evidence type="ECO:0000259" key="3">
    <source>
        <dbReference type="PROSITE" id="PS50157"/>
    </source>
</evidence>
<protein>
    <submittedName>
        <fullName evidence="5">DNA glycosylase At3g47830 isoform X1</fullName>
    </submittedName>
</protein>
<dbReference type="PANTHER" id="PTHR47203:SF1">
    <property type="entry name" value="HYPOTHETICAL BASE EXCISION DNA REPAIR PROTEIN (EUROFUNG)"/>
    <property type="match status" value="1"/>
</dbReference>
<reference evidence="5" key="2">
    <citation type="submission" date="2025-08" db="UniProtKB">
        <authorList>
            <consortium name="RefSeq"/>
        </authorList>
    </citation>
    <scope>IDENTIFICATION</scope>
    <source>
        <tissue evidence="5">Leaves</tissue>
    </source>
</reference>
<accession>A0A6P6XL30</accession>
<dbReference type="InterPro" id="IPR013087">
    <property type="entry name" value="Znf_C2H2_type"/>
</dbReference>
<name>A0A6P6XL30_COFAR</name>
<organism evidence="4 5">
    <name type="scientific">Coffea arabica</name>
    <name type="common">Arabian coffee</name>
    <dbReference type="NCBI Taxonomy" id="13443"/>
    <lineage>
        <taxon>Eukaryota</taxon>
        <taxon>Viridiplantae</taxon>
        <taxon>Streptophyta</taxon>
        <taxon>Embryophyta</taxon>
        <taxon>Tracheophyta</taxon>
        <taxon>Spermatophyta</taxon>
        <taxon>Magnoliopsida</taxon>
        <taxon>eudicotyledons</taxon>
        <taxon>Gunneridae</taxon>
        <taxon>Pentapetalae</taxon>
        <taxon>asterids</taxon>
        <taxon>lamiids</taxon>
        <taxon>Gentianales</taxon>
        <taxon>Rubiaceae</taxon>
        <taxon>Ixoroideae</taxon>
        <taxon>Gardenieae complex</taxon>
        <taxon>Bertiereae - Coffeeae clade</taxon>
        <taxon>Coffeeae</taxon>
        <taxon>Coffea</taxon>
    </lineage>
</organism>
<keyword evidence="1" id="KW-0862">Zinc</keyword>
<dbReference type="SUPFAM" id="SSF48150">
    <property type="entry name" value="DNA-glycosylase"/>
    <property type="match status" value="1"/>
</dbReference>
<dbReference type="RefSeq" id="XP_027126742.1">
    <property type="nucleotide sequence ID" value="XM_027270941.2"/>
</dbReference>
<dbReference type="GO" id="GO:0008270">
    <property type="term" value="F:zinc ion binding"/>
    <property type="evidence" value="ECO:0007669"/>
    <property type="project" value="UniProtKB-KW"/>
</dbReference>
<dbReference type="SMART" id="SM00478">
    <property type="entry name" value="ENDO3c"/>
    <property type="match status" value="1"/>
</dbReference>
<dbReference type="InterPro" id="IPR011257">
    <property type="entry name" value="DNA_glycosylase"/>
</dbReference>
<keyword evidence="1" id="KW-0479">Metal-binding</keyword>
<keyword evidence="1" id="KW-0863">Zinc-finger</keyword>
<keyword evidence="4" id="KW-1185">Reference proteome</keyword>
<feature type="compositionally biased region" description="Basic and acidic residues" evidence="2">
    <location>
        <begin position="77"/>
        <end position="107"/>
    </location>
</feature>
<dbReference type="OrthoDB" id="5607at2759"/>
<gene>
    <name evidence="5" type="primary">LOC113742918</name>
</gene>
<feature type="region of interest" description="Disordered" evidence="2">
    <location>
        <begin position="1"/>
        <end position="47"/>
    </location>
</feature>
<reference evidence="4" key="1">
    <citation type="journal article" date="2025" name="Foods">
        <title>Unveiling the Microbial Signatures of Arabica Coffee Cherries: Insights into Ripeness Specific Diversity, Functional Traits, and Implications for Quality and Safety.</title>
        <authorList>
            <consortium name="RefSeq"/>
            <person name="Tenea G.N."/>
            <person name="Cifuentes V."/>
            <person name="Reyes P."/>
            <person name="Cevallos-Vallejos M."/>
        </authorList>
    </citation>
    <scope>NUCLEOTIDE SEQUENCE [LARGE SCALE GENOMIC DNA]</scope>
</reference>
<sequence length="394" mass="43583">MKKGTKRKQPLNSSSSSSITKSLKRSKTIGIGNTEPYPDHPRPTPDECLALRDALLALHGFPKEFLKYREQRLKKENPSFEKNSLKPEPPEKLHVEEKSDSSGKSEGEESVLDGLVSTILSQNTTDVNSQRAFLSLKSAFPTWEDVLAAEPNHIEDAIRCGGLAPTKASCIKSILNCLFEKRGKLCLEYLRDLSIGEVKAELSQFKGIGPKTVACVLMFHLQQNDFPVDTHARIKNMDQNIAISFLLSPARSCVDYFSCDTSVDNKRLKLFGFEIDSCQKSTTAPISERDERVSSSDTVLSKGGKNLPGKGCISVDSSKVVHSRTDDLPKATGNPLCSIELQKYNCEFCSKKFTKSQALGGHQNAHRKERLMKKGIQLQAKRTGSNAKILSFSD</sequence>
<dbReference type="CDD" id="cd00056">
    <property type="entry name" value="ENDO3c"/>
    <property type="match status" value="1"/>
</dbReference>
<dbReference type="Pfam" id="PF00730">
    <property type="entry name" value="HhH-GPD"/>
    <property type="match status" value="1"/>
</dbReference>
<feature type="region of interest" description="Disordered" evidence="2">
    <location>
        <begin position="77"/>
        <end position="108"/>
    </location>
</feature>
<dbReference type="PROSITE" id="PS50157">
    <property type="entry name" value="ZINC_FINGER_C2H2_2"/>
    <property type="match status" value="1"/>
</dbReference>
<proteinExistence type="predicted"/>